<keyword evidence="3" id="KW-1185">Reference proteome</keyword>
<reference evidence="2 3" key="1">
    <citation type="submission" date="2018-03" db="EMBL/GenBank/DDBJ databases">
        <title>Genotypic and phenotypic analysis of antagonistic Bacillus spp. isolated from rhizosphere soil of plants in Tibet.</title>
        <authorList>
            <person name="Borriss R."/>
            <person name="Lasch P."/>
            <person name="Wu L."/>
            <person name="Wu H."/>
            <person name="Gao X."/>
        </authorList>
    </citation>
    <scope>NUCLEOTIDE SEQUENCE [LARGE SCALE GENOMIC DNA]</scope>
    <source>
        <strain evidence="2 3">NMSW16</strain>
    </source>
</reference>
<proteinExistence type="predicted"/>
<dbReference type="Pfam" id="PF22522">
    <property type="entry name" value="DUF6998"/>
    <property type="match status" value="1"/>
</dbReference>
<organism evidence="2 3">
    <name type="scientific">Bacillus wiedmannii</name>
    <dbReference type="NCBI Taxonomy" id="1890302"/>
    <lineage>
        <taxon>Bacteria</taxon>
        <taxon>Bacillati</taxon>
        <taxon>Bacillota</taxon>
        <taxon>Bacilli</taxon>
        <taxon>Bacillales</taxon>
        <taxon>Bacillaceae</taxon>
        <taxon>Bacillus</taxon>
        <taxon>Bacillus cereus group</taxon>
    </lineage>
</organism>
<accession>A0ABX5E3T6</accession>
<dbReference type="RefSeq" id="WP_098512109.1">
    <property type="nucleotide sequence ID" value="NZ_PVRQ01000001.1"/>
</dbReference>
<gene>
    <name evidence="2" type="ORF">C6357_05695</name>
</gene>
<dbReference type="EMBL" id="PVRR01000001">
    <property type="protein sequence ID" value="PRT43425.1"/>
    <property type="molecule type" value="Genomic_DNA"/>
</dbReference>
<evidence type="ECO:0000313" key="3">
    <source>
        <dbReference type="Proteomes" id="UP000239236"/>
    </source>
</evidence>
<evidence type="ECO:0000313" key="2">
    <source>
        <dbReference type="EMBL" id="PRT43425.1"/>
    </source>
</evidence>
<protein>
    <recommendedName>
        <fullName evidence="1">DUF6998 domain-containing protein</fullName>
    </recommendedName>
</protein>
<comment type="caution">
    <text evidence="2">The sequence shown here is derived from an EMBL/GenBank/DDBJ whole genome shotgun (WGS) entry which is preliminary data.</text>
</comment>
<evidence type="ECO:0000259" key="1">
    <source>
        <dbReference type="Pfam" id="PF22522"/>
    </source>
</evidence>
<dbReference type="Proteomes" id="UP000239236">
    <property type="component" value="Unassembled WGS sequence"/>
</dbReference>
<sequence length="143" mass="16813">MDKELKKFFKVIKELRESNIIRSDRYLGDIGEHICQKLYGLELNKSGREQGYDGVLNQQKYEVKFHNSLTRTNIYLGNPDIYDILLVVLGPESLLRPKGEKDSFLIYKMESEYIKESFKHKTGFSCGKRHFSELIPDRTYNLL</sequence>
<feature type="domain" description="DUF6998" evidence="1">
    <location>
        <begin position="25"/>
        <end position="132"/>
    </location>
</feature>
<dbReference type="InterPro" id="IPR054267">
    <property type="entry name" value="DUF6998"/>
</dbReference>
<name>A0ABX5E3T6_9BACI</name>